<dbReference type="AlphaFoldDB" id="A0A8H6ABZ6"/>
<accession>A0A8H6ABZ6</accession>
<comment type="caution">
    <text evidence="2">The sequence shown here is derived from an EMBL/GenBank/DDBJ whole genome shotgun (WGS) entry which is preliminary data.</text>
</comment>
<dbReference type="EMBL" id="SPNV01000042">
    <property type="protein sequence ID" value="KAF5863944.1"/>
    <property type="molecule type" value="Genomic_DNA"/>
</dbReference>
<proteinExistence type="predicted"/>
<evidence type="ECO:0000313" key="3">
    <source>
        <dbReference type="Proteomes" id="UP000541154"/>
    </source>
</evidence>
<sequence>MLACLTGFLPALNSSEHLDIQLASTQNEYDSCERFVPPKFLKALLSCRKTLKTLRVEYDGRHKFIQDVNDEDYRAPFGSFEKFPVLRHLMVRHPDPRRINSGYESEPIVDHYKPLADTLPDILQTLEIKDIKEEFHPELLEELSKLVKQRYALVELERVTLYLEEIEKDPVQFLSQECEARGIILSVGSVKAYEEKKWQEMDRSC</sequence>
<dbReference type="Pfam" id="PF24969">
    <property type="entry name" value="LRR_15"/>
    <property type="match status" value="1"/>
</dbReference>
<evidence type="ECO:0000313" key="2">
    <source>
        <dbReference type="EMBL" id="KAF5863944.1"/>
    </source>
</evidence>
<feature type="domain" description="Leucine-rich repeat" evidence="1">
    <location>
        <begin position="30"/>
        <end position="151"/>
    </location>
</feature>
<evidence type="ECO:0000259" key="1">
    <source>
        <dbReference type="Pfam" id="PF24969"/>
    </source>
</evidence>
<name>A0A8H6ABZ6_PETAA</name>
<dbReference type="InterPro" id="IPR056867">
    <property type="entry name" value="LRR_15"/>
</dbReference>
<organism evidence="2 3">
    <name type="scientific">Petromyces alliaceus</name>
    <name type="common">Aspergillus alliaceus</name>
    <dbReference type="NCBI Taxonomy" id="209559"/>
    <lineage>
        <taxon>Eukaryota</taxon>
        <taxon>Fungi</taxon>
        <taxon>Dikarya</taxon>
        <taxon>Ascomycota</taxon>
        <taxon>Pezizomycotina</taxon>
        <taxon>Eurotiomycetes</taxon>
        <taxon>Eurotiomycetidae</taxon>
        <taxon>Eurotiales</taxon>
        <taxon>Aspergillaceae</taxon>
        <taxon>Aspergillus</taxon>
        <taxon>Aspergillus subgen. Circumdati</taxon>
    </lineage>
</organism>
<keyword evidence="3" id="KW-1185">Reference proteome</keyword>
<dbReference type="Proteomes" id="UP000541154">
    <property type="component" value="Unassembled WGS sequence"/>
</dbReference>
<protein>
    <recommendedName>
        <fullName evidence="1">Leucine-rich repeat domain-containing protein</fullName>
    </recommendedName>
</protein>
<gene>
    <name evidence="2" type="ORF">ETB97_009051</name>
</gene>
<reference evidence="2 3" key="1">
    <citation type="submission" date="2019-04" db="EMBL/GenBank/DDBJ databases">
        <title>Aspergillus burnettii sp. nov., novel species from soil in southeast Queensland.</title>
        <authorList>
            <person name="Gilchrist C.L.M."/>
            <person name="Pitt J.I."/>
            <person name="Lange L."/>
            <person name="Lacey H.J."/>
            <person name="Vuong D."/>
            <person name="Midgley D.J."/>
            <person name="Greenfield P."/>
            <person name="Bradbury M."/>
            <person name="Lacey E."/>
            <person name="Busk P.K."/>
            <person name="Pilgaard B."/>
            <person name="Chooi Y.H."/>
            <person name="Piggott A.M."/>
        </authorList>
    </citation>
    <scope>NUCLEOTIDE SEQUENCE [LARGE SCALE GENOMIC DNA]</scope>
    <source>
        <strain evidence="2 3">FRR 5400</strain>
    </source>
</reference>